<evidence type="ECO:0000259" key="4">
    <source>
        <dbReference type="Pfam" id="PF01156"/>
    </source>
</evidence>
<dbReference type="InterPro" id="IPR036452">
    <property type="entry name" value="Ribo_hydro-like"/>
</dbReference>
<dbReference type="Pfam" id="PF01156">
    <property type="entry name" value="IU_nuc_hydro"/>
    <property type="match status" value="1"/>
</dbReference>
<organism evidence="5 6">
    <name type="scientific">Kibdelosporangium persicum</name>
    <dbReference type="NCBI Taxonomy" id="2698649"/>
    <lineage>
        <taxon>Bacteria</taxon>
        <taxon>Bacillati</taxon>
        <taxon>Actinomycetota</taxon>
        <taxon>Actinomycetes</taxon>
        <taxon>Pseudonocardiales</taxon>
        <taxon>Pseudonocardiaceae</taxon>
        <taxon>Kibdelosporangium</taxon>
    </lineage>
</organism>
<dbReference type="RefSeq" id="WP_173131963.1">
    <property type="nucleotide sequence ID" value="NZ_CBCSGW010000075.1"/>
</dbReference>
<dbReference type="InterPro" id="IPR001910">
    <property type="entry name" value="Inosine/uridine_hydrolase_dom"/>
</dbReference>
<comment type="caution">
    <text evidence="5">The sequence shown here is derived from an EMBL/GenBank/DDBJ whole genome shotgun (WGS) entry which is preliminary data.</text>
</comment>
<feature type="domain" description="Inosine/uridine-preferring nucleoside hydrolase" evidence="4">
    <location>
        <begin position="4"/>
        <end position="300"/>
    </location>
</feature>
<protein>
    <submittedName>
        <fullName evidence="5">Pyrimidine-specific ribonucleoside hydrolase RihA</fullName>
    </submittedName>
</protein>
<keyword evidence="6" id="KW-1185">Reference proteome</keyword>
<keyword evidence="2" id="KW-0326">Glycosidase</keyword>
<dbReference type="Proteomes" id="UP000763557">
    <property type="component" value="Unassembled WGS sequence"/>
</dbReference>
<dbReference type="SUPFAM" id="SSF53590">
    <property type="entry name" value="Nucleoside hydrolase"/>
    <property type="match status" value="1"/>
</dbReference>
<name>A0ABX2F5M6_9PSEU</name>
<dbReference type="EMBL" id="JAAATY010000009">
    <property type="protein sequence ID" value="NRN66275.1"/>
    <property type="molecule type" value="Genomic_DNA"/>
</dbReference>
<dbReference type="GO" id="GO:0016787">
    <property type="term" value="F:hydrolase activity"/>
    <property type="evidence" value="ECO:0007669"/>
    <property type="project" value="UniProtKB-KW"/>
</dbReference>
<evidence type="ECO:0000256" key="3">
    <source>
        <dbReference type="SAM" id="MobiDB-lite"/>
    </source>
</evidence>
<dbReference type="PANTHER" id="PTHR12304">
    <property type="entry name" value="INOSINE-URIDINE PREFERRING NUCLEOSIDE HYDROLASE"/>
    <property type="match status" value="1"/>
</dbReference>
<evidence type="ECO:0000256" key="1">
    <source>
        <dbReference type="ARBA" id="ARBA00022801"/>
    </source>
</evidence>
<evidence type="ECO:0000313" key="6">
    <source>
        <dbReference type="Proteomes" id="UP000763557"/>
    </source>
</evidence>
<dbReference type="InterPro" id="IPR023186">
    <property type="entry name" value="IUNH"/>
</dbReference>
<feature type="region of interest" description="Disordered" evidence="3">
    <location>
        <begin position="69"/>
        <end position="97"/>
    </location>
</feature>
<proteinExistence type="predicted"/>
<reference evidence="5 6" key="1">
    <citation type="submission" date="2020-01" db="EMBL/GenBank/DDBJ databases">
        <title>Kibdelosporangium persica a novel Actinomycetes from a hot desert in Iran.</title>
        <authorList>
            <person name="Safaei N."/>
            <person name="Zaburannyi N."/>
            <person name="Mueller R."/>
            <person name="Wink J."/>
        </authorList>
    </citation>
    <scope>NUCLEOTIDE SEQUENCE [LARGE SCALE GENOMIC DNA]</scope>
    <source>
        <strain evidence="5 6">4NS15</strain>
    </source>
</reference>
<evidence type="ECO:0000256" key="2">
    <source>
        <dbReference type="ARBA" id="ARBA00023295"/>
    </source>
</evidence>
<dbReference type="Gene3D" id="3.90.245.10">
    <property type="entry name" value="Ribonucleoside hydrolase-like"/>
    <property type="match status" value="1"/>
</dbReference>
<sequence>MRRLIIDTDPGVDDAFAIALAARHPDVDLLALTTVAGNIGIEHTTRNALNVLAMCGREDVPVAVGAHRPFSRPARSDDAHGNDGLGGHAGNIGTSKASVDPRDAVTLMVDLLTAAEEPVTIVPIGPLTNIAVLLAAHPSIKSKIERLVIMGGGIEGGNVTPAAEFNVWVDPEAARRVLVEEDVPVTLVPLDITMKCAVADDWLGKVSAANAVGRELVAMTPHYREFYKQEVGTDDLIMHDAIAVAEAIRPGLLKTTPMALEVDCTDGPGSGATIADLRNRRAPAGDRLVDVALDADVDEVLSFIHDELTSRY</sequence>
<gene>
    <name evidence="5" type="ORF">GC106_34950</name>
</gene>
<accession>A0ABX2F5M6</accession>
<evidence type="ECO:0000313" key="5">
    <source>
        <dbReference type="EMBL" id="NRN66275.1"/>
    </source>
</evidence>
<keyword evidence="1 5" id="KW-0378">Hydrolase</keyword>
<dbReference type="PANTHER" id="PTHR12304:SF4">
    <property type="entry name" value="URIDINE NUCLEOSIDASE"/>
    <property type="match status" value="1"/>
</dbReference>